<proteinExistence type="predicted"/>
<sequence length="138" mass="15835">MQTFFADTFYWVALIHAKDQWHKKVRSYSTSTKDYSLVTTDLVLVEYLNFFGKSDPYLKQGVVNFYQQIQAAPNVEIIAVDSSLIESGVKLYANRLDKGYSLTDCISMIVMQQLGISEILTHDKHFTQEGFTIVFQDS</sequence>
<dbReference type="Proteomes" id="UP001211711">
    <property type="component" value="Unassembled WGS sequence"/>
</dbReference>
<dbReference type="SUPFAM" id="SSF88723">
    <property type="entry name" value="PIN domain-like"/>
    <property type="match status" value="1"/>
</dbReference>
<protein>
    <submittedName>
        <fullName evidence="1">PIN domain-containing protein</fullName>
    </submittedName>
</protein>
<keyword evidence="2" id="KW-1185">Reference proteome</keyword>
<dbReference type="Gene3D" id="3.40.50.1010">
    <property type="entry name" value="5'-nuclease"/>
    <property type="match status" value="1"/>
</dbReference>
<evidence type="ECO:0000313" key="1">
    <source>
        <dbReference type="EMBL" id="MDB9440620.1"/>
    </source>
</evidence>
<evidence type="ECO:0000313" key="2">
    <source>
        <dbReference type="Proteomes" id="UP001211711"/>
    </source>
</evidence>
<name>A0ABT4ZML7_9CYAN</name>
<dbReference type="PANTHER" id="PTHR42188:SF1">
    <property type="entry name" value="23S RRNA-SPECIFIC ENDONUCLEASE VAPC20"/>
    <property type="match status" value="1"/>
</dbReference>
<dbReference type="InterPro" id="IPR029060">
    <property type="entry name" value="PIN-like_dom_sf"/>
</dbReference>
<dbReference type="RefSeq" id="WP_096572164.1">
    <property type="nucleotide sequence ID" value="NZ_JAQMTI010000062.1"/>
</dbReference>
<accession>A0ABT4ZML7</accession>
<dbReference type="PANTHER" id="PTHR42188">
    <property type="entry name" value="23S RRNA-SPECIFIC ENDONUCLEASE VAPC20"/>
    <property type="match status" value="1"/>
</dbReference>
<dbReference type="InterPro" id="IPR039018">
    <property type="entry name" value="VapC20-like"/>
</dbReference>
<dbReference type="EMBL" id="JAQMTI010000062">
    <property type="protein sequence ID" value="MDB9440620.1"/>
    <property type="molecule type" value="Genomic_DNA"/>
</dbReference>
<comment type="caution">
    <text evidence="1">The sequence shown here is derived from an EMBL/GenBank/DDBJ whole genome shotgun (WGS) entry which is preliminary data.</text>
</comment>
<reference evidence="1 2" key="1">
    <citation type="submission" date="2023-01" db="EMBL/GenBank/DDBJ databases">
        <title>Genomes from the Australian National Cyanobacteria Reference Collection.</title>
        <authorList>
            <person name="Willis A."/>
            <person name="Lee E.M.F."/>
        </authorList>
    </citation>
    <scope>NUCLEOTIDE SEQUENCE [LARGE SCALE GENOMIC DNA]</scope>
    <source>
        <strain evidence="1 2">CS-549</strain>
    </source>
</reference>
<organism evidence="1 2">
    <name type="scientific">Sphaerospermopsis kisseleviana CS-549</name>
    <dbReference type="NCBI Taxonomy" id="3021783"/>
    <lineage>
        <taxon>Bacteria</taxon>
        <taxon>Bacillati</taxon>
        <taxon>Cyanobacteriota</taxon>
        <taxon>Cyanophyceae</taxon>
        <taxon>Nostocales</taxon>
        <taxon>Aphanizomenonaceae</taxon>
        <taxon>Sphaerospermopsis</taxon>
        <taxon>Sphaerospermopsis kisseleviana</taxon>
    </lineage>
</organism>
<gene>
    <name evidence="1" type="ORF">PN497_04480</name>
</gene>